<dbReference type="RefSeq" id="WP_380038727.1">
    <property type="nucleotide sequence ID" value="NZ_JBHSEH010000007.1"/>
</dbReference>
<comment type="caution">
    <text evidence="3">The sequence shown here is derived from an EMBL/GenBank/DDBJ whole genome shotgun (WGS) entry which is preliminary data.</text>
</comment>
<reference evidence="4" key="1">
    <citation type="journal article" date="2019" name="Int. J. Syst. Evol. Microbiol.">
        <title>The Global Catalogue of Microorganisms (GCM) 10K type strain sequencing project: providing services to taxonomists for standard genome sequencing and annotation.</title>
        <authorList>
            <consortium name="The Broad Institute Genomics Platform"/>
            <consortium name="The Broad Institute Genome Sequencing Center for Infectious Disease"/>
            <person name="Wu L."/>
            <person name="Ma J."/>
        </authorList>
    </citation>
    <scope>NUCLEOTIDE SEQUENCE [LARGE SCALE GENOMIC DNA]</scope>
    <source>
        <strain evidence="4">CCUG 56029</strain>
    </source>
</reference>
<gene>
    <name evidence="3" type="ORF">ACFOZ9_09025</name>
</gene>
<dbReference type="PANTHER" id="PTHR42733">
    <property type="entry name" value="DJ-1 PROTEIN"/>
    <property type="match status" value="1"/>
</dbReference>
<dbReference type="EMBL" id="JBHSEH010000007">
    <property type="protein sequence ID" value="MFC4426357.1"/>
    <property type="molecule type" value="Genomic_DNA"/>
</dbReference>
<protein>
    <submittedName>
        <fullName evidence="3">Type 1 glutamine amidotransferase domain-containing protein</fullName>
    </submittedName>
</protein>
<organism evidence="3 4">
    <name type="scientific">Deinococcus navajonensis</name>
    <dbReference type="NCBI Taxonomy" id="309884"/>
    <lineage>
        <taxon>Bacteria</taxon>
        <taxon>Thermotogati</taxon>
        <taxon>Deinococcota</taxon>
        <taxon>Deinococci</taxon>
        <taxon>Deinococcales</taxon>
        <taxon>Deinococcaceae</taxon>
        <taxon>Deinococcus</taxon>
    </lineage>
</organism>
<dbReference type="PROSITE" id="PS51276">
    <property type="entry name" value="PEPTIDASE_C56_PFPI"/>
    <property type="match status" value="1"/>
</dbReference>
<accession>A0ABV8XP71</accession>
<keyword evidence="4" id="KW-1185">Reference proteome</keyword>
<feature type="domain" description="DJ-1/PfpI" evidence="2">
    <location>
        <begin position="21"/>
        <end position="188"/>
    </location>
</feature>
<comment type="similarity">
    <text evidence="1">Belongs to the peptidase C56 family.</text>
</comment>
<evidence type="ECO:0000259" key="2">
    <source>
        <dbReference type="Pfam" id="PF01965"/>
    </source>
</evidence>
<dbReference type="SUPFAM" id="SSF52317">
    <property type="entry name" value="Class I glutamine amidotransferase-like"/>
    <property type="match status" value="1"/>
</dbReference>
<evidence type="ECO:0000313" key="3">
    <source>
        <dbReference type="EMBL" id="MFC4426357.1"/>
    </source>
</evidence>
<proteinExistence type="inferred from homology"/>
<dbReference type="CDD" id="cd03134">
    <property type="entry name" value="GATase1_PfpI_like"/>
    <property type="match status" value="1"/>
</dbReference>
<dbReference type="InterPro" id="IPR029062">
    <property type="entry name" value="Class_I_gatase-like"/>
</dbReference>
<keyword evidence="3" id="KW-0315">Glutamine amidotransferase</keyword>
<evidence type="ECO:0000256" key="1">
    <source>
        <dbReference type="ARBA" id="ARBA00008542"/>
    </source>
</evidence>
<dbReference type="InterPro" id="IPR002818">
    <property type="entry name" value="DJ-1/PfpI"/>
</dbReference>
<dbReference type="PANTHER" id="PTHR42733:SF12">
    <property type="entry name" value="PROTEINASE"/>
    <property type="match status" value="1"/>
</dbReference>
<dbReference type="Proteomes" id="UP001595998">
    <property type="component" value="Unassembled WGS sequence"/>
</dbReference>
<dbReference type="Pfam" id="PF01965">
    <property type="entry name" value="DJ-1_PfpI"/>
    <property type="match status" value="1"/>
</dbReference>
<sequence length="199" mass="21385">MTQGAPSQDPAAEGPLQGKIIAILAADGVEEIELTSPREAVEGAGATTHLISLKSGEIQSMKGDLEPQGRYPVDKTAEEVNVNEYDGLLLPGGTVNPDKLRLSPDAMRMVRAFYDEGKPIGAICHGPWSLSETGIAQGLRMTSWPSLRHELTLAGAEWVDEEVVTDQGVVTSRNPGDLPAFNRKIVEEFAEGDHSGRRK</sequence>
<evidence type="ECO:0000313" key="4">
    <source>
        <dbReference type="Proteomes" id="UP001595998"/>
    </source>
</evidence>
<dbReference type="InterPro" id="IPR006286">
    <property type="entry name" value="C56_PfpI-like"/>
</dbReference>
<name>A0ABV8XP71_9DEIO</name>
<dbReference type="NCBIfam" id="TIGR01382">
    <property type="entry name" value="PfpI"/>
    <property type="match status" value="1"/>
</dbReference>
<dbReference type="Gene3D" id="3.40.50.880">
    <property type="match status" value="1"/>
</dbReference>